<name>A0A518G487_9BACT</name>
<dbReference type="OrthoDB" id="292066at2"/>
<dbReference type="AlphaFoldDB" id="A0A518G487"/>
<evidence type="ECO:0000313" key="2">
    <source>
        <dbReference type="EMBL" id="QDV23395.1"/>
    </source>
</evidence>
<dbReference type="KEGG" id="ahel:Q31a_16930"/>
<proteinExistence type="predicted"/>
<keyword evidence="1" id="KW-0472">Membrane</keyword>
<protein>
    <submittedName>
        <fullName evidence="2">Uncharacterized protein</fullName>
    </submittedName>
</protein>
<organism evidence="2 3">
    <name type="scientific">Aureliella helgolandensis</name>
    <dbReference type="NCBI Taxonomy" id="2527968"/>
    <lineage>
        <taxon>Bacteria</taxon>
        <taxon>Pseudomonadati</taxon>
        <taxon>Planctomycetota</taxon>
        <taxon>Planctomycetia</taxon>
        <taxon>Pirellulales</taxon>
        <taxon>Pirellulaceae</taxon>
        <taxon>Aureliella</taxon>
    </lineage>
</organism>
<evidence type="ECO:0000313" key="3">
    <source>
        <dbReference type="Proteomes" id="UP000318017"/>
    </source>
</evidence>
<keyword evidence="1" id="KW-0812">Transmembrane</keyword>
<sequence length="186" mass="20171">MRGMLRNFELLGLPLLWGVAVYGAISLQNLAVADEHTICGPWGCGPATGALLAMHIGWLAVLGPPLLYLPGRIGLSPQAVRRLGGTLVTVGVLGVTSIVAWQWLVWLPNSGDWSRSYIWQRCGFAVAIAIDWPLVQLTLLGITLPISSRVWQRRVASDSAVVPQRELPQQLDRLAPESAEPKHSAV</sequence>
<keyword evidence="3" id="KW-1185">Reference proteome</keyword>
<accession>A0A518G487</accession>
<keyword evidence="1" id="KW-1133">Transmembrane helix</keyword>
<feature type="transmembrane region" description="Helical" evidence="1">
    <location>
        <begin position="83"/>
        <end position="104"/>
    </location>
</feature>
<evidence type="ECO:0000256" key="1">
    <source>
        <dbReference type="SAM" id="Phobius"/>
    </source>
</evidence>
<dbReference type="Proteomes" id="UP000318017">
    <property type="component" value="Chromosome"/>
</dbReference>
<dbReference type="RefSeq" id="WP_145076317.1">
    <property type="nucleotide sequence ID" value="NZ_CP036298.1"/>
</dbReference>
<feature type="transmembrane region" description="Helical" evidence="1">
    <location>
        <begin position="124"/>
        <end position="144"/>
    </location>
</feature>
<reference evidence="2 3" key="1">
    <citation type="submission" date="2019-02" db="EMBL/GenBank/DDBJ databases">
        <title>Deep-cultivation of Planctomycetes and their phenomic and genomic characterization uncovers novel biology.</title>
        <authorList>
            <person name="Wiegand S."/>
            <person name="Jogler M."/>
            <person name="Boedeker C."/>
            <person name="Pinto D."/>
            <person name="Vollmers J."/>
            <person name="Rivas-Marin E."/>
            <person name="Kohn T."/>
            <person name="Peeters S.H."/>
            <person name="Heuer A."/>
            <person name="Rast P."/>
            <person name="Oberbeckmann S."/>
            <person name="Bunk B."/>
            <person name="Jeske O."/>
            <person name="Meyerdierks A."/>
            <person name="Storesund J.E."/>
            <person name="Kallscheuer N."/>
            <person name="Luecker S."/>
            <person name="Lage O.M."/>
            <person name="Pohl T."/>
            <person name="Merkel B.J."/>
            <person name="Hornburger P."/>
            <person name="Mueller R.-W."/>
            <person name="Bruemmer F."/>
            <person name="Labrenz M."/>
            <person name="Spormann A.M."/>
            <person name="Op den Camp H."/>
            <person name="Overmann J."/>
            <person name="Amann R."/>
            <person name="Jetten M.S.M."/>
            <person name="Mascher T."/>
            <person name="Medema M.H."/>
            <person name="Devos D.P."/>
            <person name="Kaster A.-K."/>
            <person name="Ovreas L."/>
            <person name="Rohde M."/>
            <person name="Galperin M.Y."/>
            <person name="Jogler C."/>
        </authorList>
    </citation>
    <scope>NUCLEOTIDE SEQUENCE [LARGE SCALE GENOMIC DNA]</scope>
    <source>
        <strain evidence="2 3">Q31a</strain>
    </source>
</reference>
<gene>
    <name evidence="2" type="ORF">Q31a_16930</name>
</gene>
<feature type="transmembrane region" description="Helical" evidence="1">
    <location>
        <begin position="49"/>
        <end position="71"/>
    </location>
</feature>
<dbReference type="EMBL" id="CP036298">
    <property type="protein sequence ID" value="QDV23395.1"/>
    <property type="molecule type" value="Genomic_DNA"/>
</dbReference>